<keyword evidence="2" id="KW-1185">Reference proteome</keyword>
<evidence type="ECO:0000313" key="2">
    <source>
        <dbReference type="Proteomes" id="UP001243375"/>
    </source>
</evidence>
<dbReference type="Proteomes" id="UP001243375">
    <property type="component" value="Unassembled WGS sequence"/>
</dbReference>
<protein>
    <submittedName>
        <fullName evidence="1">Uncharacterized protein</fullName>
    </submittedName>
</protein>
<organism evidence="1 2">
    <name type="scientific">Naganishia vaughanmartiniae</name>
    <dbReference type="NCBI Taxonomy" id="1424756"/>
    <lineage>
        <taxon>Eukaryota</taxon>
        <taxon>Fungi</taxon>
        <taxon>Dikarya</taxon>
        <taxon>Basidiomycota</taxon>
        <taxon>Agaricomycotina</taxon>
        <taxon>Tremellomycetes</taxon>
        <taxon>Filobasidiales</taxon>
        <taxon>Filobasidiaceae</taxon>
        <taxon>Naganishia</taxon>
    </lineage>
</organism>
<comment type="caution">
    <text evidence="1">The sequence shown here is derived from an EMBL/GenBank/DDBJ whole genome shotgun (WGS) entry which is preliminary data.</text>
</comment>
<dbReference type="EMBL" id="JASBWU010000013">
    <property type="protein sequence ID" value="KAJ9116951.1"/>
    <property type="molecule type" value="Genomic_DNA"/>
</dbReference>
<proteinExistence type="predicted"/>
<name>A0ACC2X1L1_9TREE</name>
<reference evidence="1" key="1">
    <citation type="submission" date="2023-04" db="EMBL/GenBank/DDBJ databases">
        <title>Draft Genome sequencing of Naganishia species isolated from polar environments using Oxford Nanopore Technology.</title>
        <authorList>
            <person name="Leo P."/>
            <person name="Venkateswaran K."/>
        </authorList>
    </citation>
    <scope>NUCLEOTIDE SEQUENCE</scope>
    <source>
        <strain evidence="1">MNA-CCFEE 5425</strain>
    </source>
</reference>
<gene>
    <name evidence="1" type="ORF">QFC22_004609</name>
</gene>
<sequence>MMLHSRRVINIHRDFEDAVRSNQLDEEANREAKDDHGEQEDDASVELGRHAMIAPKSTAGRNVLQETNVINFVDPDTTADSDSSEADEDWVAKKSAAKKSIGTRKKDASKTMKKTAKTLRTTSKDQHSTPPKPISVTSSDSVTERDASDVEFTPSPIRSTASTVRSSVKSDQLSENSAHSTIPQDADSSFRPPRREEGQKRLRRRVMSSFERSSVGGDLDREEDEVLASLAKLSVDTVSKDSHLADALRVCDQRTPHDFATFIENHRTAHKAVAKGGKKIGPQISPWRNRFKKLGEASYSEVFGVYSTAPSSLDKTLEAVMKVVPLTSKPSDKPSRRSTSSSSCSADDDESMCLTEMQDIVKEIELTRLMNGVHDGFVNLRGAHIVQGVYPDVLLECWDTYDQAKGSDNTRPDCLPRDQYYAILFLDNAGTDLESYQFDKACGWRQAVDVLWQLADALSAAEEKAEFEHRDLHEGQVLVSASASGELQTTIIDFGLSRARISERQDPIWSVIPEDVFDGQGEQWDVYRAMRTHIEAVGGDWVQFHPTTNLMWLHYLTRRLLHATPSLVKPRSKVLSRVMSRRDPTRSPIRRRTTRNGSTTHMTPSTHGTLDSGAELDAWQKLKKLEDGLKAGLTRQTDGAHKRGTRAMSNLGKARDQKLRTGDCREQGINSVGDALLWFVANE</sequence>
<evidence type="ECO:0000313" key="1">
    <source>
        <dbReference type="EMBL" id="KAJ9116951.1"/>
    </source>
</evidence>
<accession>A0ACC2X1L1</accession>